<organism evidence="1 2">
    <name type="scientific">Phenylobacterium zucineum (strain HLK1)</name>
    <dbReference type="NCBI Taxonomy" id="450851"/>
    <lineage>
        <taxon>Bacteria</taxon>
        <taxon>Pseudomonadati</taxon>
        <taxon>Pseudomonadota</taxon>
        <taxon>Alphaproteobacteria</taxon>
        <taxon>Caulobacterales</taxon>
        <taxon>Caulobacteraceae</taxon>
        <taxon>Phenylobacterium</taxon>
    </lineage>
</organism>
<keyword evidence="2" id="KW-1185">Reference proteome</keyword>
<dbReference type="Pfam" id="PF13650">
    <property type="entry name" value="Asp_protease_2"/>
    <property type="match status" value="2"/>
</dbReference>
<dbReference type="STRING" id="450851.PHZ_c1060"/>
<evidence type="ECO:0008006" key="3">
    <source>
        <dbReference type="Google" id="ProtNLM"/>
    </source>
</evidence>
<dbReference type="CDD" id="cd05483">
    <property type="entry name" value="retropepsin_like_bacteria"/>
    <property type="match status" value="1"/>
</dbReference>
<dbReference type="KEGG" id="pzu:PHZ_c1060"/>
<dbReference type="SUPFAM" id="SSF50630">
    <property type="entry name" value="Acid proteases"/>
    <property type="match status" value="2"/>
</dbReference>
<gene>
    <name evidence="1" type="ordered locus">PHZ_c1060</name>
</gene>
<reference evidence="1 2" key="1">
    <citation type="journal article" date="2008" name="BMC Genomics">
        <title>Complete genome of Phenylobacterium zucineum - a novel facultative intracellular bacterium isolated from human erythroleukemia cell line K562.</title>
        <authorList>
            <person name="Luo Y."/>
            <person name="Xu X."/>
            <person name="Ding Z."/>
            <person name="Liu Z."/>
            <person name="Zhang B."/>
            <person name="Yan Z."/>
            <person name="Sun J."/>
            <person name="Hu S."/>
            <person name="Hu X."/>
        </authorList>
    </citation>
    <scope>NUCLEOTIDE SEQUENCE [LARGE SCALE GENOMIC DNA]</scope>
    <source>
        <strain evidence="1 2">HLK1</strain>
    </source>
</reference>
<dbReference type="HOGENOM" id="CLU_884739_0_0_5"/>
<proteinExistence type="predicted"/>
<dbReference type="eggNOG" id="COG3577">
    <property type="taxonomic scope" value="Bacteria"/>
</dbReference>
<name>B4R7U1_PHEZH</name>
<accession>B4R7U1</accession>
<evidence type="ECO:0000313" key="1">
    <source>
        <dbReference type="EMBL" id="ACG77474.1"/>
    </source>
</evidence>
<dbReference type="GO" id="GO:0006508">
    <property type="term" value="P:proteolysis"/>
    <property type="evidence" value="ECO:0007669"/>
    <property type="project" value="InterPro"/>
</dbReference>
<dbReference type="InterPro" id="IPR034122">
    <property type="entry name" value="Retropepsin-like_bacterial"/>
</dbReference>
<sequence length="273" mass="28712">MPGRGGLIELPAEAAGVPLRVVVDSGAEFSAIDRSLAQRLELPQPVALPMLAYGVSGEPSLTHTVRFDLALPGLTVRGMRAAVLDIAGLSAATGRDFQILLGRDVLRELVVEADFPRRRTAFHRRGTYARPHDAIAVPVTLQGGAPMTPVRIEGAAPLRVMVDTGATGVLALSAEAARTAGLLAPGREVRRAHSVSLGGVSLDQMVRARTVEAAGVTLRDVDVQVYAPSVRGPIPPGLLGTGFLERFRMVLDLAAAGLFLVPPGPTLVREPRL</sequence>
<dbReference type="AlphaFoldDB" id="B4R7U1"/>
<dbReference type="InterPro" id="IPR021109">
    <property type="entry name" value="Peptidase_aspartic_dom_sf"/>
</dbReference>
<dbReference type="PROSITE" id="PS00141">
    <property type="entry name" value="ASP_PROTEASE"/>
    <property type="match status" value="1"/>
</dbReference>
<dbReference type="Proteomes" id="UP000001868">
    <property type="component" value="Chromosome"/>
</dbReference>
<dbReference type="InterPro" id="IPR001969">
    <property type="entry name" value="Aspartic_peptidase_AS"/>
</dbReference>
<dbReference type="Gene3D" id="2.40.70.10">
    <property type="entry name" value="Acid Proteases"/>
    <property type="match status" value="2"/>
</dbReference>
<evidence type="ECO:0000313" key="2">
    <source>
        <dbReference type="Proteomes" id="UP000001868"/>
    </source>
</evidence>
<dbReference type="EMBL" id="CP000747">
    <property type="protein sequence ID" value="ACG77474.1"/>
    <property type="molecule type" value="Genomic_DNA"/>
</dbReference>
<dbReference type="GO" id="GO:0004190">
    <property type="term" value="F:aspartic-type endopeptidase activity"/>
    <property type="evidence" value="ECO:0007669"/>
    <property type="project" value="InterPro"/>
</dbReference>
<protein>
    <recommendedName>
        <fullName evidence="3">Peptidase A2 domain-containing protein</fullName>
    </recommendedName>
</protein>